<keyword evidence="3" id="KW-1185">Reference proteome</keyword>
<dbReference type="KEGG" id="act:ACLA_087730"/>
<gene>
    <name evidence="2" type="ORF">ACLA_087730</name>
</gene>
<accession>A1CUT0</accession>
<reference evidence="2 3" key="1">
    <citation type="journal article" date="2008" name="PLoS Genet.">
        <title>Genomic islands in the pathogenic filamentous fungus Aspergillus fumigatus.</title>
        <authorList>
            <person name="Fedorova N.D."/>
            <person name="Khaldi N."/>
            <person name="Joardar V.S."/>
            <person name="Maiti R."/>
            <person name="Amedeo P."/>
            <person name="Anderson M.J."/>
            <person name="Crabtree J."/>
            <person name="Silva J.C."/>
            <person name="Badger J.H."/>
            <person name="Albarraq A."/>
            <person name="Angiuoli S."/>
            <person name="Bussey H."/>
            <person name="Bowyer P."/>
            <person name="Cotty P.J."/>
            <person name="Dyer P.S."/>
            <person name="Egan A."/>
            <person name="Galens K."/>
            <person name="Fraser-Liggett C.M."/>
            <person name="Haas B.J."/>
            <person name="Inman J.M."/>
            <person name="Kent R."/>
            <person name="Lemieux S."/>
            <person name="Malavazi I."/>
            <person name="Orvis J."/>
            <person name="Roemer T."/>
            <person name="Ronning C.M."/>
            <person name="Sundaram J.P."/>
            <person name="Sutton G."/>
            <person name="Turner G."/>
            <person name="Venter J.C."/>
            <person name="White O.R."/>
            <person name="Whitty B.R."/>
            <person name="Youngman P."/>
            <person name="Wolfe K.H."/>
            <person name="Goldman G.H."/>
            <person name="Wortman J.R."/>
            <person name="Jiang B."/>
            <person name="Denning D.W."/>
            <person name="Nierman W.C."/>
        </authorList>
    </citation>
    <scope>NUCLEOTIDE SEQUENCE [LARGE SCALE GENOMIC DNA]</scope>
    <source>
        <strain evidence="3">ATCC 1007 / CBS 513.65 / DSM 816 / NCTC 3887 / NRRL 1</strain>
    </source>
</reference>
<dbReference type="HOGENOM" id="CLU_1864658_0_0_1"/>
<dbReference type="VEuPathDB" id="FungiDB:ACLA_087730"/>
<evidence type="ECO:0000313" key="3">
    <source>
        <dbReference type="Proteomes" id="UP000006701"/>
    </source>
</evidence>
<organism evidence="2 3">
    <name type="scientific">Aspergillus clavatus (strain ATCC 1007 / CBS 513.65 / DSM 816 / NCTC 3887 / NRRL 1 / QM 1276 / 107)</name>
    <dbReference type="NCBI Taxonomy" id="344612"/>
    <lineage>
        <taxon>Eukaryota</taxon>
        <taxon>Fungi</taxon>
        <taxon>Dikarya</taxon>
        <taxon>Ascomycota</taxon>
        <taxon>Pezizomycotina</taxon>
        <taxon>Eurotiomycetes</taxon>
        <taxon>Eurotiomycetidae</taxon>
        <taxon>Eurotiales</taxon>
        <taxon>Aspergillaceae</taxon>
        <taxon>Aspergillus</taxon>
        <taxon>Aspergillus subgen. Fumigati</taxon>
    </lineage>
</organism>
<sequence length="137" mass="14700">MGFVRSLATAVSVVVSGVIFQNEMNAANGDLVLALGSNLAHEFNGSLASSSVEQTPSLSAGLEVLVRKTYFHALRMYVAFAGMASACNLFVWAHKLRSESEGAVLGADRVQPVQQSDRLSNDESNEPRSRQNDRSSP</sequence>
<name>A1CUT0_ASPCL</name>
<feature type="compositionally biased region" description="Basic and acidic residues" evidence="1">
    <location>
        <begin position="119"/>
        <end position="137"/>
    </location>
</feature>
<dbReference type="EMBL" id="DS027060">
    <property type="protein sequence ID" value="EAW07067.1"/>
    <property type="molecule type" value="Genomic_DNA"/>
</dbReference>
<evidence type="ECO:0000313" key="2">
    <source>
        <dbReference type="EMBL" id="EAW07067.1"/>
    </source>
</evidence>
<dbReference type="OrthoDB" id="10021397at2759"/>
<feature type="region of interest" description="Disordered" evidence="1">
    <location>
        <begin position="104"/>
        <end position="137"/>
    </location>
</feature>
<proteinExistence type="predicted"/>
<dbReference type="GeneID" id="4699867"/>
<dbReference type="OMA" id="WICRTSE"/>
<dbReference type="Proteomes" id="UP000006701">
    <property type="component" value="Unassembled WGS sequence"/>
</dbReference>
<evidence type="ECO:0000256" key="1">
    <source>
        <dbReference type="SAM" id="MobiDB-lite"/>
    </source>
</evidence>
<protein>
    <submittedName>
        <fullName evidence="2">Uncharacterized protein</fullName>
    </submittedName>
</protein>
<dbReference type="AlphaFoldDB" id="A1CUT0"/>
<dbReference type="RefSeq" id="XP_001268493.1">
    <property type="nucleotide sequence ID" value="XM_001268492.1"/>
</dbReference>